<protein>
    <recommendedName>
        <fullName evidence="2">Probable nitronate monooxygenase</fullName>
    </recommendedName>
</protein>
<accession>A0A1H3U481</accession>
<sequence length="320" mass="33652">MGITKLLGIKYPIFQGGMAQIALSPLVGAVSNAGGLGTIGSGGFTADRLREEIRKTKAITDKPFAVNLMLMMNNIPELIQVVIEEGVKIVTTGAGTPAPYMPIFKEHGIKVIPVVPSVKLAKKMEALGVDAIVAEGTESGGHVGETTTMALLPQVTSAVSIPVVAAGGIADGRGIAAAFALGAQGVQLGTRFLTTDECPTHINFKKAVIEADDTSTTVTGRSVGAPVRSIKNSMIAEYLKLEREKASRDKLEELALGSLRRAVFDGDTDRGSVMAGQISGLCKEITTVEKMITSMFTEAQEVLNRLGNVTLVEEKESVLE</sequence>
<evidence type="ECO:0000256" key="2">
    <source>
        <dbReference type="ARBA" id="ARBA00013457"/>
    </source>
</evidence>
<dbReference type="PANTHER" id="PTHR32332:SF20">
    <property type="entry name" value="2-NITROPROPANE DIOXYGENASE-LIKE PROTEIN"/>
    <property type="match status" value="1"/>
</dbReference>
<comment type="function">
    <text evidence="1">Nitronate monooxygenase that uses molecular oxygen to catalyze the oxidative denitrification of alkyl nitronates. Acts on propionate 3-nitronate (P3N), the presumed physiological substrate. Probably functions in the detoxification of P3N, a metabolic poison produced by plants and fungi as a defense mechanism.</text>
</comment>
<organism evidence="6 7">
    <name type="scientific">Evansella caseinilytica</name>
    <dbReference type="NCBI Taxonomy" id="1503961"/>
    <lineage>
        <taxon>Bacteria</taxon>
        <taxon>Bacillati</taxon>
        <taxon>Bacillota</taxon>
        <taxon>Bacilli</taxon>
        <taxon>Bacillales</taxon>
        <taxon>Bacillaceae</taxon>
        <taxon>Evansella</taxon>
    </lineage>
</organism>
<gene>
    <name evidence="6" type="ORF">SAMN05421736_11841</name>
</gene>
<proteinExistence type="predicted"/>
<reference evidence="7" key="1">
    <citation type="submission" date="2016-10" db="EMBL/GenBank/DDBJ databases">
        <authorList>
            <person name="Varghese N."/>
            <person name="Submissions S."/>
        </authorList>
    </citation>
    <scope>NUCLEOTIDE SEQUENCE [LARGE SCALE GENOMIC DNA]</scope>
    <source>
        <strain evidence="7">SP</strain>
    </source>
</reference>
<dbReference type="AlphaFoldDB" id="A0A1H3U481"/>
<dbReference type="CDD" id="cd04730">
    <property type="entry name" value="NPD_like"/>
    <property type="match status" value="1"/>
</dbReference>
<keyword evidence="7" id="KW-1185">Reference proteome</keyword>
<dbReference type="Proteomes" id="UP000198935">
    <property type="component" value="Unassembled WGS sequence"/>
</dbReference>
<dbReference type="SUPFAM" id="SSF51412">
    <property type="entry name" value="Inosine monophosphate dehydrogenase (IMPDH)"/>
    <property type="match status" value="1"/>
</dbReference>
<keyword evidence="4" id="KW-0288">FMN</keyword>
<dbReference type="GO" id="GO:0018580">
    <property type="term" value="F:nitronate monooxygenase activity"/>
    <property type="evidence" value="ECO:0007669"/>
    <property type="project" value="InterPro"/>
</dbReference>
<evidence type="ECO:0000256" key="5">
    <source>
        <dbReference type="ARBA" id="ARBA00023002"/>
    </source>
</evidence>
<dbReference type="InterPro" id="IPR013785">
    <property type="entry name" value="Aldolase_TIM"/>
</dbReference>
<dbReference type="InterPro" id="IPR004136">
    <property type="entry name" value="NMO"/>
</dbReference>
<evidence type="ECO:0000313" key="7">
    <source>
        <dbReference type="Proteomes" id="UP000198935"/>
    </source>
</evidence>
<dbReference type="STRING" id="1503961.SAMN05421736_11841"/>
<evidence type="ECO:0000256" key="3">
    <source>
        <dbReference type="ARBA" id="ARBA00022630"/>
    </source>
</evidence>
<dbReference type="OrthoDB" id="9778912at2"/>
<keyword evidence="5" id="KW-0560">Oxidoreductase</keyword>
<name>A0A1H3U481_9BACI</name>
<dbReference type="Gene3D" id="3.20.20.70">
    <property type="entry name" value="Aldolase class I"/>
    <property type="match status" value="1"/>
</dbReference>
<keyword evidence="3" id="KW-0285">Flavoprotein</keyword>
<dbReference type="EMBL" id="FNPI01000018">
    <property type="protein sequence ID" value="SDZ57138.1"/>
    <property type="molecule type" value="Genomic_DNA"/>
</dbReference>
<evidence type="ECO:0000313" key="6">
    <source>
        <dbReference type="EMBL" id="SDZ57138.1"/>
    </source>
</evidence>
<dbReference type="PANTHER" id="PTHR32332">
    <property type="entry name" value="2-NITROPROPANE DIOXYGENASE"/>
    <property type="match status" value="1"/>
</dbReference>
<evidence type="ECO:0000256" key="4">
    <source>
        <dbReference type="ARBA" id="ARBA00022643"/>
    </source>
</evidence>
<evidence type="ECO:0000256" key="1">
    <source>
        <dbReference type="ARBA" id="ARBA00003535"/>
    </source>
</evidence>
<dbReference type="Pfam" id="PF03060">
    <property type="entry name" value="NMO"/>
    <property type="match status" value="1"/>
</dbReference>